<accession>A0ABT8Y3W6</accession>
<dbReference type="NCBIfam" id="TIGR01965">
    <property type="entry name" value="VCBS_repeat"/>
    <property type="match status" value="2"/>
</dbReference>
<dbReference type="InterPro" id="IPR019960">
    <property type="entry name" value="T1SS_VCA0849"/>
</dbReference>
<dbReference type="Pfam" id="PF17963">
    <property type="entry name" value="Big_9"/>
    <property type="match status" value="1"/>
</dbReference>
<feature type="domain" description="Bacterial Ig-like" evidence="2">
    <location>
        <begin position="142"/>
        <end position="220"/>
    </location>
</feature>
<gene>
    <name evidence="3" type="ORF">Q3404_26380</name>
</gene>
<feature type="domain" description="Bacterial Ig-like" evidence="2">
    <location>
        <begin position="245"/>
        <end position="321"/>
    </location>
</feature>
<reference evidence="3" key="1">
    <citation type="submission" date="2023-07" db="EMBL/GenBank/DDBJ databases">
        <title>The extreme plant-growth-promoting properties of Pantoea phytobeneficialis PF55 revealed by functional and genomic analysis.</title>
        <authorList>
            <person name="Nascimento F.X."/>
            <person name="Marcio R.J."/>
        </authorList>
    </citation>
    <scope>NUCLEOTIDE SEQUENCE</scope>
    <source>
        <strain evidence="3">PF55</strain>
    </source>
</reference>
<evidence type="ECO:0000313" key="4">
    <source>
        <dbReference type="Proteomes" id="UP001171299"/>
    </source>
</evidence>
<dbReference type="RefSeq" id="WP_303465390.1">
    <property type="nucleotide sequence ID" value="NZ_JAUOOM010000050.1"/>
</dbReference>
<dbReference type="InterPro" id="IPR013783">
    <property type="entry name" value="Ig-like_fold"/>
</dbReference>
<dbReference type="EMBL" id="JAUOOM010000050">
    <property type="protein sequence ID" value="MDO6410102.1"/>
    <property type="molecule type" value="Genomic_DNA"/>
</dbReference>
<dbReference type="InterPro" id="IPR044016">
    <property type="entry name" value="Big_13"/>
</dbReference>
<dbReference type="Proteomes" id="UP001171299">
    <property type="component" value="Unassembled WGS sequence"/>
</dbReference>
<feature type="non-terminal residue" evidence="3">
    <location>
        <position position="1"/>
    </location>
</feature>
<dbReference type="Pfam" id="PF19077">
    <property type="entry name" value="Big_13"/>
    <property type="match status" value="3"/>
</dbReference>
<proteinExistence type="predicted"/>
<dbReference type="Gene3D" id="2.60.40.10">
    <property type="entry name" value="Immunoglobulins"/>
    <property type="match status" value="4"/>
</dbReference>
<dbReference type="InterPro" id="IPR041498">
    <property type="entry name" value="Big_6"/>
</dbReference>
<dbReference type="SUPFAM" id="SSF51120">
    <property type="entry name" value="beta-Roll"/>
    <property type="match status" value="1"/>
</dbReference>
<dbReference type="Pfam" id="PF17936">
    <property type="entry name" value="Big_6"/>
    <property type="match status" value="1"/>
</dbReference>
<name>A0ABT8Y3W6_9GAMM</name>
<keyword evidence="4" id="KW-1185">Reference proteome</keyword>
<dbReference type="InterPro" id="IPR011049">
    <property type="entry name" value="Serralysin-like_metalloprot_C"/>
</dbReference>
<evidence type="ECO:0000313" key="3">
    <source>
        <dbReference type="EMBL" id="MDO6410102.1"/>
    </source>
</evidence>
<dbReference type="InterPro" id="IPR010221">
    <property type="entry name" value="VCBS_dom"/>
</dbReference>
<dbReference type="NCBIfam" id="NF033510">
    <property type="entry name" value="Ca_tandemer"/>
    <property type="match status" value="4"/>
</dbReference>
<organism evidence="3 4">
    <name type="scientific">Pantoea phytobeneficialis</name>
    <dbReference type="NCBI Taxonomy" id="2052056"/>
    <lineage>
        <taxon>Bacteria</taxon>
        <taxon>Pseudomonadati</taxon>
        <taxon>Pseudomonadota</taxon>
        <taxon>Gammaproteobacteria</taxon>
        <taxon>Enterobacterales</taxon>
        <taxon>Erwiniaceae</taxon>
        <taxon>Pantoea</taxon>
    </lineage>
</organism>
<protein>
    <submittedName>
        <fullName evidence="3">Ig-like domain-containing protein</fullName>
    </submittedName>
</protein>
<dbReference type="NCBIfam" id="TIGR03661">
    <property type="entry name" value="T1SS_VCA0849"/>
    <property type="match status" value="1"/>
</dbReference>
<feature type="domain" description="Bacterial Ig" evidence="1">
    <location>
        <begin position="323"/>
        <end position="401"/>
    </location>
</feature>
<evidence type="ECO:0000259" key="2">
    <source>
        <dbReference type="Pfam" id="PF19077"/>
    </source>
</evidence>
<evidence type="ECO:0000259" key="1">
    <source>
        <dbReference type="Pfam" id="PF17936"/>
    </source>
</evidence>
<sequence length="907" mass="90020">VKDTAGNVSGTTSATITVDTVAPAASTLVITNDATNTVVPSGGSTNDSTPVLSGTAEVGSKVTIYDGSTVLGTLTVGGAGTWSFTTATLSNGTHPLSVTVTDAAGNVSGTTSASVIIDTVAPAAVTGLTATNNNGTPVTIPNNGTTNDNTPALSGTAEAGAKVSIYDGATLLGTTTAGSNGAWSFITSTLTEGTHTLNVTATDAAGNVSPNASVTLTVDTVAPTASTLTITNDSVTPNVTVPSGGSTRDTTPVLSGTAEVGSRVTIYDGATILGSVSVGAGGTWSFTTAVLANGSHSLSVTVTDTAGNISGTTSATVIVDTVAPTAATGLAVNTAGTLLTGTGEAGTTVTVKDAGGNTIGTGTVASNGSFSVTLTTAQTTGATLSVSLTDAAGNTSPTATVLGAIKIVAANDLTEVDYTTSTATVNNGTTSVSHSALATVNLGTVLGLNVLSNGNAYIFSVGNDDTRSVTLNGTVGGISLIANYNLYLYQQTSTGWTLVSVTNNYLSTGLINLGSKTGVNVNYNNLGTGTYAVVIGSTGGVSLLPTTTITTVTDTTVMAVTVAATVTGNLLTNDTSSVAGTVPSGTAVTSVSGHTVGTSTSFSTTYGTLTIDSHGNYTYTLKAGLDIDTLPAADTFTYTVTDAQGVATTATLTVDLVHSTGTASLLAVNSLFAEASTTTDSDSSVSGSIWADSTTSHTGTLTITNEHGDSTTVSSSGSTAVAGDYGTLSIAADGSYTYALSADINVQNITHKEVFSYTLASTDGTLISNSFTIELHPTITGTSAADTLTSSAYDDTITSGAGADTLVYHLLNAADATGGNGHDTWTDFSVANGDKIDVSNLLIGWNDDTSNVNDFVKVDHTADGNTVLSIDRDGTGTAYSSTQLVTVEGTNASLEELLQQPHQNHTA</sequence>
<comment type="caution">
    <text evidence="3">The sequence shown here is derived from an EMBL/GenBank/DDBJ whole genome shotgun (WGS) entry which is preliminary data.</text>
</comment>
<feature type="domain" description="Bacterial Ig-like" evidence="2">
    <location>
        <begin position="42"/>
        <end position="119"/>
    </location>
</feature>